<dbReference type="RefSeq" id="XP_002503968.1">
    <property type="nucleotide sequence ID" value="XM_002503922.1"/>
</dbReference>
<dbReference type="KEGG" id="mis:MICPUN_108620"/>
<dbReference type="Proteomes" id="UP000002009">
    <property type="component" value="Chromosome 7"/>
</dbReference>
<reference evidence="2 3" key="1">
    <citation type="journal article" date="2009" name="Science">
        <title>Green evolution and dynamic adaptations revealed by genomes of the marine picoeukaryotes Micromonas.</title>
        <authorList>
            <person name="Worden A.Z."/>
            <person name="Lee J.H."/>
            <person name="Mock T."/>
            <person name="Rouze P."/>
            <person name="Simmons M.P."/>
            <person name="Aerts A.L."/>
            <person name="Allen A.E."/>
            <person name="Cuvelier M.L."/>
            <person name="Derelle E."/>
            <person name="Everett M.V."/>
            <person name="Foulon E."/>
            <person name="Grimwood J."/>
            <person name="Gundlach H."/>
            <person name="Henrissat B."/>
            <person name="Napoli C."/>
            <person name="McDonald S.M."/>
            <person name="Parker M.S."/>
            <person name="Rombauts S."/>
            <person name="Salamov A."/>
            <person name="Von Dassow P."/>
            <person name="Badger J.H."/>
            <person name="Coutinho P.M."/>
            <person name="Demir E."/>
            <person name="Dubchak I."/>
            <person name="Gentemann C."/>
            <person name="Eikrem W."/>
            <person name="Gready J.E."/>
            <person name="John U."/>
            <person name="Lanier W."/>
            <person name="Lindquist E.A."/>
            <person name="Lucas S."/>
            <person name="Mayer K.F."/>
            <person name="Moreau H."/>
            <person name="Not F."/>
            <person name="Otillar R."/>
            <person name="Panaud O."/>
            <person name="Pangilinan J."/>
            <person name="Paulsen I."/>
            <person name="Piegu B."/>
            <person name="Poliakov A."/>
            <person name="Robbens S."/>
            <person name="Schmutz J."/>
            <person name="Toulza E."/>
            <person name="Wyss T."/>
            <person name="Zelensky A."/>
            <person name="Zhou K."/>
            <person name="Armbrust E.V."/>
            <person name="Bhattacharya D."/>
            <person name="Goodenough U.W."/>
            <person name="Van de Peer Y."/>
            <person name="Grigoriev I.V."/>
        </authorList>
    </citation>
    <scope>NUCLEOTIDE SEQUENCE [LARGE SCALE GENOMIC DNA]</scope>
    <source>
        <strain evidence="3">RCC299 / NOUM17</strain>
    </source>
</reference>
<organism evidence="2 3">
    <name type="scientific">Micromonas commoda (strain RCC299 / NOUM17 / CCMP2709)</name>
    <name type="common">Picoplanktonic green alga</name>
    <dbReference type="NCBI Taxonomy" id="296587"/>
    <lineage>
        <taxon>Eukaryota</taxon>
        <taxon>Viridiplantae</taxon>
        <taxon>Chlorophyta</taxon>
        <taxon>Mamiellophyceae</taxon>
        <taxon>Mamiellales</taxon>
        <taxon>Mamiellaceae</taxon>
        <taxon>Micromonas</taxon>
    </lineage>
</organism>
<dbReference type="InParanoid" id="C1EAL6"/>
<keyword evidence="3" id="KW-1185">Reference proteome</keyword>
<proteinExistence type="predicted"/>
<dbReference type="GeneID" id="8244914"/>
<keyword evidence="1" id="KW-0812">Transmembrane</keyword>
<gene>
    <name evidence="2" type="ORF">MICPUN_108620</name>
</gene>
<sequence>MDFGHSSSSGGGGPPTKEDPTYAMYAYGLPEGFYENCTTTQAEAIAMFTKYNELHDPCEWAKLNGPFNCERAGPTGIGQRFSLAYANALLAYTVISATIVNIFYAKAKRRAEGKDVEKGIEEVEFVDVGPRPAQPTTQIQFADGTTLTPEQIQAKV</sequence>
<evidence type="ECO:0000256" key="1">
    <source>
        <dbReference type="SAM" id="Phobius"/>
    </source>
</evidence>
<accession>C1EAL6</accession>
<feature type="transmembrane region" description="Helical" evidence="1">
    <location>
        <begin position="84"/>
        <end position="104"/>
    </location>
</feature>
<dbReference type="AlphaFoldDB" id="C1EAL6"/>
<evidence type="ECO:0000313" key="2">
    <source>
        <dbReference type="EMBL" id="ACO65226.1"/>
    </source>
</evidence>
<evidence type="ECO:0000313" key="3">
    <source>
        <dbReference type="Proteomes" id="UP000002009"/>
    </source>
</evidence>
<protein>
    <submittedName>
        <fullName evidence="2">Uncharacterized protein</fullName>
    </submittedName>
</protein>
<keyword evidence="1" id="KW-1133">Transmembrane helix</keyword>
<keyword evidence="1" id="KW-0472">Membrane</keyword>
<name>C1EAL6_MICCC</name>
<dbReference type="EMBL" id="CP001328">
    <property type="protein sequence ID" value="ACO65226.1"/>
    <property type="molecule type" value="Genomic_DNA"/>
</dbReference>